<organism evidence="1">
    <name type="scientific">Cacopsylla melanoneura</name>
    <dbReference type="NCBI Taxonomy" id="428564"/>
    <lineage>
        <taxon>Eukaryota</taxon>
        <taxon>Metazoa</taxon>
        <taxon>Ecdysozoa</taxon>
        <taxon>Arthropoda</taxon>
        <taxon>Hexapoda</taxon>
        <taxon>Insecta</taxon>
        <taxon>Pterygota</taxon>
        <taxon>Neoptera</taxon>
        <taxon>Paraneoptera</taxon>
        <taxon>Hemiptera</taxon>
        <taxon>Sternorrhyncha</taxon>
        <taxon>Psylloidea</taxon>
        <taxon>Psyllidae</taxon>
        <taxon>Psyllinae</taxon>
        <taxon>Cacopsylla</taxon>
    </lineage>
</organism>
<protein>
    <submittedName>
        <fullName evidence="1">Uncharacterized protein</fullName>
    </submittedName>
</protein>
<dbReference type="AlphaFoldDB" id="A0A8D8YVF1"/>
<dbReference type="EMBL" id="HBUF01396808">
    <property type="protein sequence ID" value="CAG6735767.1"/>
    <property type="molecule type" value="Transcribed_RNA"/>
</dbReference>
<accession>A0A8D8YVF1</accession>
<proteinExistence type="predicted"/>
<evidence type="ECO:0000313" key="1">
    <source>
        <dbReference type="EMBL" id="CAG6735767.1"/>
    </source>
</evidence>
<sequence>MWCKDLSAHICRIVRVLAGPGSSVDKQLCIMLSPWSMFHRSTNNYMHTSIRPNEFHQCVQTVRRYFSFHRKRFPKTFCESPIMGDSNDDGDVKHWIYVYRSPPMTV</sequence>
<reference evidence="1" key="1">
    <citation type="submission" date="2021-05" db="EMBL/GenBank/DDBJ databases">
        <authorList>
            <person name="Alioto T."/>
            <person name="Alioto T."/>
            <person name="Gomez Garrido J."/>
        </authorList>
    </citation>
    <scope>NUCLEOTIDE SEQUENCE</scope>
</reference>
<name>A0A8D8YVF1_9HEMI</name>